<sequence length="77" mass="8793">MSGQLKPPGTLLTSHGFHLVRRLGTHDVYDVRSWDNTYHCFNRRLLGSYQSFAGAATAFFAWVDTVDPVLEIEDDYE</sequence>
<name>A0AAU9CBP7_9ACTN</name>
<dbReference type="Proteomes" id="UP001431186">
    <property type="component" value="Chromosome"/>
</dbReference>
<keyword evidence="2" id="KW-1185">Reference proteome</keyword>
<accession>A0AAU9CBP7</accession>
<evidence type="ECO:0000313" key="2">
    <source>
        <dbReference type="Proteomes" id="UP001431186"/>
    </source>
</evidence>
<organism evidence="1 2">
    <name type="scientific">Leptogranulimonas caecicola</name>
    <dbReference type="NCBI Taxonomy" id="2894156"/>
    <lineage>
        <taxon>Bacteria</taxon>
        <taxon>Bacillati</taxon>
        <taxon>Actinomycetota</taxon>
        <taxon>Coriobacteriia</taxon>
        <taxon>Coriobacteriales</taxon>
        <taxon>Kribbibacteriaceae</taxon>
        <taxon>Leptogranulimonas</taxon>
    </lineage>
</organism>
<reference evidence="1" key="1">
    <citation type="submission" date="2021-11" db="EMBL/GenBank/DDBJ databases">
        <title>Complete genome sequence of Atopobiaceae bacterium TOC12.</title>
        <authorList>
            <person name="Morinaga K."/>
            <person name="Kusada H."/>
            <person name="Tamaki H."/>
        </authorList>
    </citation>
    <scope>NUCLEOTIDE SEQUENCE</scope>
    <source>
        <strain evidence="1">TOC12</strain>
    </source>
</reference>
<dbReference type="AlphaFoldDB" id="A0AAU9CBP7"/>
<dbReference type="RefSeq" id="WP_265591385.1">
    <property type="nucleotide sequence ID" value="NZ_AP025285.1"/>
</dbReference>
<evidence type="ECO:0000313" key="1">
    <source>
        <dbReference type="EMBL" id="BDC91372.1"/>
    </source>
</evidence>
<protein>
    <submittedName>
        <fullName evidence="1">Uncharacterized protein</fullName>
    </submittedName>
</protein>
<proteinExistence type="predicted"/>
<dbReference type="EMBL" id="AP025285">
    <property type="protein sequence ID" value="BDC91372.1"/>
    <property type="molecule type" value="Genomic_DNA"/>
</dbReference>
<dbReference type="KEGG" id="lcal:ATTO_12440"/>
<gene>
    <name evidence="1" type="ORF">ATTO_12440</name>
</gene>